<evidence type="ECO:0000313" key="3">
    <source>
        <dbReference type="Proteomes" id="UP001497457"/>
    </source>
</evidence>
<reference evidence="2" key="1">
    <citation type="submission" date="2024-10" db="EMBL/GenBank/DDBJ databases">
        <authorList>
            <person name="Ryan C."/>
        </authorList>
    </citation>
    <scope>NUCLEOTIDE SEQUENCE [LARGE SCALE GENOMIC DNA]</scope>
</reference>
<evidence type="ECO:0008006" key="4">
    <source>
        <dbReference type="Google" id="ProtNLM"/>
    </source>
</evidence>
<keyword evidence="3" id="KW-1185">Reference proteome</keyword>
<organism evidence="2 3">
    <name type="scientific">Urochloa decumbens</name>
    <dbReference type="NCBI Taxonomy" id="240449"/>
    <lineage>
        <taxon>Eukaryota</taxon>
        <taxon>Viridiplantae</taxon>
        <taxon>Streptophyta</taxon>
        <taxon>Embryophyta</taxon>
        <taxon>Tracheophyta</taxon>
        <taxon>Spermatophyta</taxon>
        <taxon>Magnoliopsida</taxon>
        <taxon>Liliopsida</taxon>
        <taxon>Poales</taxon>
        <taxon>Poaceae</taxon>
        <taxon>PACMAD clade</taxon>
        <taxon>Panicoideae</taxon>
        <taxon>Panicodae</taxon>
        <taxon>Paniceae</taxon>
        <taxon>Melinidinae</taxon>
        <taxon>Urochloa</taxon>
    </lineage>
</organism>
<feature type="transmembrane region" description="Helical" evidence="1">
    <location>
        <begin position="26"/>
        <end position="46"/>
    </location>
</feature>
<dbReference type="EMBL" id="OZ075126">
    <property type="protein sequence ID" value="CAL4944569.1"/>
    <property type="molecule type" value="Genomic_DNA"/>
</dbReference>
<name>A0ABC8YK30_9POAL</name>
<keyword evidence="1" id="KW-0472">Membrane</keyword>
<sequence>MEYSAQSSPIKWGRYSCHLRLQNPSVLSLTSALHFLFLFVLFLLVLHSYREMSGLIDIWMVERERMVRARAAQAFTSLGASARQASLSRSASDGSSSEHMPCCDGVRAPGGVVVMDNTAAKQAAADGSAPAFVREDAFLAILVDCFGQ</sequence>
<evidence type="ECO:0000256" key="1">
    <source>
        <dbReference type="SAM" id="Phobius"/>
    </source>
</evidence>
<dbReference type="Proteomes" id="UP001497457">
    <property type="component" value="Chromosome 16b"/>
</dbReference>
<keyword evidence="1" id="KW-1133">Transmembrane helix</keyword>
<accession>A0ABC8YK30</accession>
<dbReference type="AlphaFoldDB" id="A0ABC8YK30"/>
<gene>
    <name evidence="2" type="ORF">URODEC1_LOCUS34903</name>
</gene>
<evidence type="ECO:0000313" key="2">
    <source>
        <dbReference type="EMBL" id="CAL4944569.1"/>
    </source>
</evidence>
<protein>
    <recommendedName>
        <fullName evidence="4">Copper transporter</fullName>
    </recommendedName>
</protein>
<proteinExistence type="predicted"/>
<keyword evidence="1" id="KW-0812">Transmembrane</keyword>